<reference evidence="1" key="2">
    <citation type="submission" date="2020-09" db="EMBL/GenBank/DDBJ databases">
        <authorList>
            <person name="Sun Q."/>
            <person name="Zhou Y."/>
        </authorList>
    </citation>
    <scope>NUCLEOTIDE SEQUENCE</scope>
    <source>
        <strain evidence="1">CGMCC 4.7372</strain>
    </source>
</reference>
<organism evidence="1 2">
    <name type="scientific">Actinomyces gaoshouyii</name>
    <dbReference type="NCBI Taxonomy" id="1960083"/>
    <lineage>
        <taxon>Bacteria</taxon>
        <taxon>Bacillati</taxon>
        <taxon>Actinomycetota</taxon>
        <taxon>Actinomycetes</taxon>
        <taxon>Actinomycetales</taxon>
        <taxon>Actinomycetaceae</taxon>
        <taxon>Actinomyces</taxon>
    </lineage>
</organism>
<dbReference type="Proteomes" id="UP000614239">
    <property type="component" value="Unassembled WGS sequence"/>
</dbReference>
<sequence>MNIRHRQPQPEHRSPHSRSDWVKLALAIMELISMLSDILH</sequence>
<accession>A0A8H9LL93</accession>
<proteinExistence type="predicted"/>
<name>A0A8H9LL93_9ACTO</name>
<gene>
    <name evidence="1" type="ORF">GCM10011612_08560</name>
</gene>
<reference evidence="1" key="1">
    <citation type="journal article" date="2014" name="Int. J. Syst. Evol. Microbiol.">
        <title>Complete genome sequence of Corynebacterium casei LMG S-19264T (=DSM 44701T), isolated from a smear-ripened cheese.</title>
        <authorList>
            <consortium name="US DOE Joint Genome Institute (JGI-PGF)"/>
            <person name="Walter F."/>
            <person name="Albersmeier A."/>
            <person name="Kalinowski J."/>
            <person name="Ruckert C."/>
        </authorList>
    </citation>
    <scope>NUCLEOTIDE SEQUENCE</scope>
    <source>
        <strain evidence="1">CGMCC 4.7372</strain>
    </source>
</reference>
<dbReference type="EMBL" id="BMNJ01000002">
    <property type="protein sequence ID" value="GGO97003.1"/>
    <property type="molecule type" value="Genomic_DNA"/>
</dbReference>
<protein>
    <submittedName>
        <fullName evidence="1">Uncharacterized protein</fullName>
    </submittedName>
</protein>
<keyword evidence="2" id="KW-1185">Reference proteome</keyword>
<dbReference type="AlphaFoldDB" id="A0A8H9LL93"/>
<comment type="caution">
    <text evidence="1">The sequence shown here is derived from an EMBL/GenBank/DDBJ whole genome shotgun (WGS) entry which is preliminary data.</text>
</comment>
<evidence type="ECO:0000313" key="2">
    <source>
        <dbReference type="Proteomes" id="UP000614239"/>
    </source>
</evidence>
<evidence type="ECO:0000313" key="1">
    <source>
        <dbReference type="EMBL" id="GGO97003.1"/>
    </source>
</evidence>